<evidence type="ECO:0000313" key="5">
    <source>
        <dbReference type="Proteomes" id="UP001303211"/>
    </source>
</evidence>
<dbReference type="InterPro" id="IPR035919">
    <property type="entry name" value="EAL_sf"/>
</dbReference>
<dbReference type="InterPro" id="IPR035965">
    <property type="entry name" value="PAS-like_dom_sf"/>
</dbReference>
<dbReference type="PROSITE" id="PS50883">
    <property type="entry name" value="EAL"/>
    <property type="match status" value="1"/>
</dbReference>
<feature type="transmembrane region" description="Helical" evidence="1">
    <location>
        <begin position="12"/>
        <end position="32"/>
    </location>
</feature>
<keyword evidence="5" id="KW-1185">Reference proteome</keyword>
<dbReference type="RefSeq" id="WP_317703311.1">
    <property type="nucleotide sequence ID" value="NZ_CP136921.1"/>
</dbReference>
<keyword evidence="1" id="KW-1133">Transmembrane helix</keyword>
<dbReference type="InterPro" id="IPR000160">
    <property type="entry name" value="GGDEF_dom"/>
</dbReference>
<keyword evidence="1" id="KW-0812">Transmembrane</keyword>
<dbReference type="PANTHER" id="PTHR44757">
    <property type="entry name" value="DIGUANYLATE CYCLASE DGCP"/>
    <property type="match status" value="1"/>
</dbReference>
<dbReference type="CDD" id="cd01949">
    <property type="entry name" value="GGDEF"/>
    <property type="match status" value="1"/>
</dbReference>
<gene>
    <name evidence="4" type="ORF">P4826_07950</name>
</gene>
<evidence type="ECO:0000259" key="3">
    <source>
        <dbReference type="PROSITE" id="PS50887"/>
    </source>
</evidence>
<accession>A0ABZ0J9W5</accession>
<feature type="transmembrane region" description="Helical" evidence="1">
    <location>
        <begin position="276"/>
        <end position="299"/>
    </location>
</feature>
<dbReference type="NCBIfam" id="TIGR00254">
    <property type="entry name" value="GGDEF"/>
    <property type="match status" value="1"/>
</dbReference>
<evidence type="ECO:0000256" key="1">
    <source>
        <dbReference type="SAM" id="Phobius"/>
    </source>
</evidence>
<reference evidence="4 5" key="1">
    <citation type="submission" date="2023-03" db="EMBL/GenBank/DDBJ databases">
        <title>Diaphorobacter basophil sp. nov., isolated from a sewage-treatment plant.</title>
        <authorList>
            <person name="Yang K."/>
        </authorList>
    </citation>
    <scope>NUCLEOTIDE SEQUENCE [LARGE SCALE GENOMIC DNA]</scope>
    <source>
        <strain evidence="4 5">Y-1</strain>
    </source>
</reference>
<organism evidence="4 5">
    <name type="scientific">Diaphorobacter limosus</name>
    <dbReference type="NCBI Taxonomy" id="3036128"/>
    <lineage>
        <taxon>Bacteria</taxon>
        <taxon>Pseudomonadati</taxon>
        <taxon>Pseudomonadota</taxon>
        <taxon>Betaproteobacteria</taxon>
        <taxon>Burkholderiales</taxon>
        <taxon>Comamonadaceae</taxon>
        <taxon>Diaphorobacter</taxon>
    </lineage>
</organism>
<dbReference type="SUPFAM" id="SSF141868">
    <property type="entry name" value="EAL domain-like"/>
    <property type="match status" value="1"/>
</dbReference>
<dbReference type="SMART" id="SM00052">
    <property type="entry name" value="EAL"/>
    <property type="match status" value="1"/>
</dbReference>
<feature type="domain" description="GGDEF" evidence="3">
    <location>
        <begin position="471"/>
        <end position="609"/>
    </location>
</feature>
<dbReference type="Gene3D" id="3.20.20.450">
    <property type="entry name" value="EAL domain"/>
    <property type="match status" value="1"/>
</dbReference>
<evidence type="ECO:0000259" key="2">
    <source>
        <dbReference type="PROSITE" id="PS50883"/>
    </source>
</evidence>
<dbReference type="PROSITE" id="PS50887">
    <property type="entry name" value="GGDEF"/>
    <property type="match status" value="1"/>
</dbReference>
<dbReference type="Gene3D" id="3.30.450.20">
    <property type="entry name" value="PAS domain"/>
    <property type="match status" value="2"/>
</dbReference>
<name>A0ABZ0J9W5_9BURK</name>
<dbReference type="SUPFAM" id="SSF55073">
    <property type="entry name" value="Nucleotide cyclase"/>
    <property type="match status" value="1"/>
</dbReference>
<dbReference type="Pfam" id="PF00563">
    <property type="entry name" value="EAL"/>
    <property type="match status" value="1"/>
</dbReference>
<evidence type="ECO:0000313" key="4">
    <source>
        <dbReference type="EMBL" id="WOO33982.1"/>
    </source>
</evidence>
<dbReference type="InterPro" id="IPR001633">
    <property type="entry name" value="EAL_dom"/>
</dbReference>
<dbReference type="Proteomes" id="UP001303211">
    <property type="component" value="Chromosome"/>
</dbReference>
<keyword evidence="1" id="KW-0472">Membrane</keyword>
<proteinExistence type="predicted"/>
<dbReference type="Pfam" id="PF00990">
    <property type="entry name" value="GGDEF"/>
    <property type="match status" value="1"/>
</dbReference>
<protein>
    <submittedName>
        <fullName evidence="4">EAL domain-containing protein</fullName>
    </submittedName>
</protein>
<dbReference type="PANTHER" id="PTHR44757:SF2">
    <property type="entry name" value="BIOFILM ARCHITECTURE MAINTENANCE PROTEIN MBAA"/>
    <property type="match status" value="1"/>
</dbReference>
<feature type="domain" description="EAL" evidence="2">
    <location>
        <begin position="618"/>
        <end position="872"/>
    </location>
</feature>
<dbReference type="SMART" id="SM00267">
    <property type="entry name" value="GGDEF"/>
    <property type="match status" value="1"/>
</dbReference>
<dbReference type="InterPro" id="IPR029787">
    <property type="entry name" value="Nucleotide_cyclase"/>
</dbReference>
<dbReference type="Gene3D" id="3.30.70.270">
    <property type="match status" value="1"/>
</dbReference>
<sequence length="876" mass="95881">MRLNPARVPVLFGLLAALLVVVLAGSAVGLVWSMRTTAMRNAEGLVENMAMGVEATLNRHLLSLDLLLSGVQDQLQVTHANDRSDDGRLLTMISRDNLLVGRLLLLDAKGGVHAVSGSSGALQEFSLPPAFWAEITQSKAARMHISGPVQSFASAQQVLFFARRLSLDGMPYWAVAEVPLAKFTEVAQGSERSGFEVLLEKTNGQRLFAVPDLPVSAGQDLMAHTPLPERAWNVPARMSGAPALVLGRSLLYPELRFSVSLPMALALARWQAERNAVLLAVALFATVLLLAAVVAGRVFRQLSAARQNTAASKAMLDEALESMVGGFVLLDSQRRVVHWNRRFVVIYPWLAPYVAPQLPFRVLLEQSARNLLPAASQAEREQWIQERQAQQREGMGSAEQLLPDGRCIQLQERHTPDGGLVITYHDVTDLRRAKEEIENLAFYDALTGLANRRLLLDRLGRAIVQAQRTGKGGALLFLDLDHFKALNDSKGHEMGDELLQQVARRLLAHVREMDTVARLGGDEFVVMLRDLSASREGAAAVAQRIAEKLLQALEEPFQLGGHLYQGAASIGATLFCADVDSATDLLRRADIAMYQAKARRGNALCFFDPQMQAAINERAQLESDLRQALASDQLVLHYQPQCTASGDVLGAECLVRWQHPERGLVPPGQFIPVAEGSDLILGIGQWVLRAACRQLAAWAHQADCARLRLSVNVSARQFRQDDFVCQVDRVLQTTGASAHLLTLELTESMVLDNVQDAIEKMDQLRAKGVQFALDDFGTGYSSLSYLTRLPLHTLKIDQSFVRHLGERPADNAIVQTIIGMGRNLDLAVIAEGVETQAQKDLLAGYGCDLYQGYLLGRPAPIEVLQALLAREVASAA</sequence>
<dbReference type="CDD" id="cd01948">
    <property type="entry name" value="EAL"/>
    <property type="match status" value="1"/>
</dbReference>
<dbReference type="Pfam" id="PF12860">
    <property type="entry name" value="PAS_7"/>
    <property type="match status" value="1"/>
</dbReference>
<dbReference type="InterPro" id="IPR052155">
    <property type="entry name" value="Biofilm_reg_signaling"/>
</dbReference>
<dbReference type="InterPro" id="IPR043128">
    <property type="entry name" value="Rev_trsase/Diguanyl_cyclase"/>
</dbReference>
<dbReference type="SUPFAM" id="SSF55785">
    <property type="entry name" value="PYP-like sensor domain (PAS domain)"/>
    <property type="match status" value="1"/>
</dbReference>
<dbReference type="EMBL" id="CP136921">
    <property type="protein sequence ID" value="WOO33982.1"/>
    <property type="molecule type" value="Genomic_DNA"/>
</dbReference>